<dbReference type="Gene3D" id="2.60.120.200">
    <property type="match status" value="1"/>
</dbReference>
<evidence type="ECO:0000313" key="2">
    <source>
        <dbReference type="Proteomes" id="UP001141806"/>
    </source>
</evidence>
<evidence type="ECO:0000313" key="1">
    <source>
        <dbReference type="EMBL" id="KAJ4971439.1"/>
    </source>
</evidence>
<gene>
    <name evidence="1" type="ORF">NE237_004538</name>
</gene>
<dbReference type="SUPFAM" id="SSF49899">
    <property type="entry name" value="Concanavalin A-like lectins/glucanases"/>
    <property type="match status" value="1"/>
</dbReference>
<dbReference type="InterPro" id="IPR013320">
    <property type="entry name" value="ConA-like_dom_sf"/>
</dbReference>
<keyword evidence="2" id="KW-1185">Reference proteome</keyword>
<accession>A0A9Q0KJL8</accession>
<name>A0A9Q0KJL8_9MAGN</name>
<organism evidence="1 2">
    <name type="scientific">Protea cynaroides</name>
    <dbReference type="NCBI Taxonomy" id="273540"/>
    <lineage>
        <taxon>Eukaryota</taxon>
        <taxon>Viridiplantae</taxon>
        <taxon>Streptophyta</taxon>
        <taxon>Embryophyta</taxon>
        <taxon>Tracheophyta</taxon>
        <taxon>Spermatophyta</taxon>
        <taxon>Magnoliopsida</taxon>
        <taxon>Proteales</taxon>
        <taxon>Proteaceae</taxon>
        <taxon>Protea</taxon>
    </lineage>
</organism>
<dbReference type="EMBL" id="JAMYWD010000005">
    <property type="protein sequence ID" value="KAJ4971439.1"/>
    <property type="molecule type" value="Genomic_DNA"/>
</dbReference>
<comment type="caution">
    <text evidence="1">The sequence shown here is derived from an EMBL/GenBank/DDBJ whole genome shotgun (WGS) entry which is preliminary data.</text>
</comment>
<dbReference type="AlphaFoldDB" id="A0A9Q0KJL8"/>
<sequence length="101" mass="10936">MGSPLGISRIEVEAESETMELDFNTLMLSNLKLLGDAHLNNGGVHLSCDLAIPYSGVDRVLYSKSVRFRQPDTSYPPFSTFFCISVINLNPSSIGGGLVLT</sequence>
<reference evidence="1" key="1">
    <citation type="journal article" date="2023" name="Plant J.">
        <title>The genome of the king protea, Protea cynaroides.</title>
        <authorList>
            <person name="Chang J."/>
            <person name="Duong T.A."/>
            <person name="Schoeman C."/>
            <person name="Ma X."/>
            <person name="Roodt D."/>
            <person name="Barker N."/>
            <person name="Li Z."/>
            <person name="Van de Peer Y."/>
            <person name="Mizrachi E."/>
        </authorList>
    </citation>
    <scope>NUCLEOTIDE SEQUENCE</scope>
    <source>
        <tissue evidence="1">Young leaves</tissue>
    </source>
</reference>
<protein>
    <submittedName>
        <fullName evidence="1">Uncharacterized protein</fullName>
    </submittedName>
</protein>
<dbReference type="Proteomes" id="UP001141806">
    <property type="component" value="Unassembled WGS sequence"/>
</dbReference>
<proteinExistence type="predicted"/>